<protein>
    <submittedName>
        <fullName evidence="1">Uncharacterized protein</fullName>
    </submittedName>
</protein>
<organism evidence="1 2">
    <name type="scientific">Dreissena polymorpha</name>
    <name type="common">Zebra mussel</name>
    <name type="synonym">Mytilus polymorpha</name>
    <dbReference type="NCBI Taxonomy" id="45954"/>
    <lineage>
        <taxon>Eukaryota</taxon>
        <taxon>Metazoa</taxon>
        <taxon>Spiralia</taxon>
        <taxon>Lophotrochozoa</taxon>
        <taxon>Mollusca</taxon>
        <taxon>Bivalvia</taxon>
        <taxon>Autobranchia</taxon>
        <taxon>Heteroconchia</taxon>
        <taxon>Euheterodonta</taxon>
        <taxon>Imparidentia</taxon>
        <taxon>Neoheterodontei</taxon>
        <taxon>Myida</taxon>
        <taxon>Dreissenoidea</taxon>
        <taxon>Dreissenidae</taxon>
        <taxon>Dreissena</taxon>
    </lineage>
</organism>
<dbReference type="AlphaFoldDB" id="A0A9D4HMP6"/>
<reference evidence="1" key="1">
    <citation type="journal article" date="2019" name="bioRxiv">
        <title>The Genome of the Zebra Mussel, Dreissena polymorpha: A Resource for Invasive Species Research.</title>
        <authorList>
            <person name="McCartney M.A."/>
            <person name="Auch B."/>
            <person name="Kono T."/>
            <person name="Mallez S."/>
            <person name="Zhang Y."/>
            <person name="Obille A."/>
            <person name="Becker A."/>
            <person name="Abrahante J.E."/>
            <person name="Garbe J."/>
            <person name="Badalamenti J.P."/>
            <person name="Herman A."/>
            <person name="Mangelson H."/>
            <person name="Liachko I."/>
            <person name="Sullivan S."/>
            <person name="Sone E.D."/>
            <person name="Koren S."/>
            <person name="Silverstein K.A.T."/>
            <person name="Beckman K.B."/>
            <person name="Gohl D.M."/>
        </authorList>
    </citation>
    <scope>NUCLEOTIDE SEQUENCE</scope>
    <source>
        <strain evidence="1">Duluth1</strain>
        <tissue evidence="1">Whole animal</tissue>
    </source>
</reference>
<evidence type="ECO:0000313" key="1">
    <source>
        <dbReference type="EMBL" id="KAH3724225.1"/>
    </source>
</evidence>
<comment type="caution">
    <text evidence="1">The sequence shown here is derived from an EMBL/GenBank/DDBJ whole genome shotgun (WGS) entry which is preliminary data.</text>
</comment>
<proteinExistence type="predicted"/>
<sequence length="378" mass="43607">MSTDQRFISHVCIRSKLAFERIQWFHILMLDLHGFISKPIDVVGHQLNTLMNKCKEIINFHNANAFEIQAAREILTTVMSFRGSIQAASAIQSGGSINQDVMDSFKESVKVGDVANQINVLSEMLSYGNLASEIKDSSINTHASETFKKALETNGFSSRLKLASVMYCSGNLQSAKFILEYAERQFYRYTMKTLCRCFSYYNRYIDHRKMFENKPNPNTESKIALCIIFLSNEAPCVPPMLLYEMTKTRFSPDYQEKMSIKLELHGEARVDYRVFMYYLQYLTYGGLGMREKQSGVLTKFEDYISTHIDDRILDLNMDHGRNREVSHMATALNLLGHCWEMEGDLSKAERKYELSRDSKPNNNPANWHIGRLSLDQYI</sequence>
<keyword evidence="2" id="KW-1185">Reference proteome</keyword>
<dbReference type="Proteomes" id="UP000828390">
    <property type="component" value="Unassembled WGS sequence"/>
</dbReference>
<gene>
    <name evidence="1" type="ORF">DPMN_050039</name>
</gene>
<accession>A0A9D4HMP6</accession>
<name>A0A9D4HMP6_DREPO</name>
<reference evidence="1" key="2">
    <citation type="submission" date="2020-11" db="EMBL/GenBank/DDBJ databases">
        <authorList>
            <person name="McCartney M.A."/>
            <person name="Auch B."/>
            <person name="Kono T."/>
            <person name="Mallez S."/>
            <person name="Becker A."/>
            <person name="Gohl D.M."/>
            <person name="Silverstein K.A.T."/>
            <person name="Koren S."/>
            <person name="Bechman K.B."/>
            <person name="Herman A."/>
            <person name="Abrahante J.E."/>
            <person name="Garbe J."/>
        </authorList>
    </citation>
    <scope>NUCLEOTIDE SEQUENCE</scope>
    <source>
        <strain evidence="1">Duluth1</strain>
        <tissue evidence="1">Whole animal</tissue>
    </source>
</reference>
<dbReference type="EMBL" id="JAIWYP010000012">
    <property type="protein sequence ID" value="KAH3724225.1"/>
    <property type="molecule type" value="Genomic_DNA"/>
</dbReference>
<dbReference type="OrthoDB" id="6065816at2759"/>
<evidence type="ECO:0000313" key="2">
    <source>
        <dbReference type="Proteomes" id="UP000828390"/>
    </source>
</evidence>